<sequence>MQIGVIGASECEGDLEEIAEETGRLIAKSGAVLVCGGRGGVMEAACRGADGEGGMTLGILPDMSSGNPYLGAVVKSNLGIARNALVTGSSDAIIAVGGAYGTLSEIAMALKMEIPVFGLETWDIPGVVVCKTTEEAVSKAVLAAENRM</sequence>
<proteinExistence type="predicted"/>
<dbReference type="Proteomes" id="UP000006565">
    <property type="component" value="Chromosome"/>
</dbReference>
<dbReference type="eggNOG" id="arCOG02431">
    <property type="taxonomic scope" value="Archaea"/>
</dbReference>
<dbReference type="PANTHER" id="PTHR43393">
    <property type="entry name" value="CYTOKININ RIBOSIDE 5'-MONOPHOSPHATE PHOSPHORIBOHYDROLASE"/>
    <property type="match status" value="1"/>
</dbReference>
<dbReference type="PANTHER" id="PTHR43393:SF3">
    <property type="entry name" value="LYSINE DECARBOXYLASE-LIKE PROTEIN"/>
    <property type="match status" value="1"/>
</dbReference>
<dbReference type="KEGG" id="mpi:Mpet_2133"/>
<dbReference type="NCBIfam" id="TIGR00725">
    <property type="entry name" value="TIGR00725 family protein"/>
    <property type="match status" value="1"/>
</dbReference>
<name>E1RJZ7_METP4</name>
<dbReference type="InterPro" id="IPR005268">
    <property type="entry name" value="CHP00725"/>
</dbReference>
<dbReference type="Pfam" id="PF18306">
    <property type="entry name" value="LDcluster4"/>
    <property type="match status" value="1"/>
</dbReference>
<dbReference type="OrthoDB" id="9570at2157"/>
<dbReference type="HOGENOM" id="CLU_107614_1_1_2"/>
<dbReference type="EMBL" id="CP002117">
    <property type="protein sequence ID" value="ADN36881.1"/>
    <property type="molecule type" value="Genomic_DNA"/>
</dbReference>
<reference evidence="1 2" key="1">
    <citation type="journal article" date="2010" name="Stand. Genomic Sci.">
        <title>Complete genome sequence of Methanoplanus petrolearius type strain (SEBR 4847).</title>
        <authorList>
            <person name="Brambilla E."/>
            <person name="Djao O.D."/>
            <person name="Daligault H."/>
            <person name="Lapidus A."/>
            <person name="Lucas S."/>
            <person name="Hammon N."/>
            <person name="Nolan M."/>
            <person name="Tice H."/>
            <person name="Cheng J.F."/>
            <person name="Han C."/>
            <person name="Tapia R."/>
            <person name="Goodwin L."/>
            <person name="Pitluck S."/>
            <person name="Liolios K."/>
            <person name="Ivanova N."/>
            <person name="Mavromatis K."/>
            <person name="Mikhailova N."/>
            <person name="Pati A."/>
            <person name="Chen A."/>
            <person name="Palaniappan K."/>
            <person name="Land M."/>
            <person name="Hauser L."/>
            <person name="Chang Y.J."/>
            <person name="Jeffries C.D."/>
            <person name="Rohde M."/>
            <person name="Spring S."/>
            <person name="Sikorski J."/>
            <person name="Goker M."/>
            <person name="Woyke T."/>
            <person name="Bristow J."/>
            <person name="Eisen J.A."/>
            <person name="Markowitz V."/>
            <person name="Hugenholtz P."/>
            <person name="Kyrpides N.C."/>
            <person name="Klenk H.P."/>
        </authorList>
    </citation>
    <scope>NUCLEOTIDE SEQUENCE [LARGE SCALE GENOMIC DNA]</scope>
    <source>
        <strain evidence="2">DSM 11571 / OCM 486 / SEBR 4847</strain>
    </source>
</reference>
<gene>
    <name evidence="1" type="ordered locus">Mpet_2133</name>
</gene>
<organism evidence="1 2">
    <name type="scientific">Methanolacinia petrolearia (strain DSM 11571 / OCM 486 / SEBR 4847)</name>
    <name type="common">Methanoplanus petrolearius</name>
    <dbReference type="NCBI Taxonomy" id="679926"/>
    <lineage>
        <taxon>Archaea</taxon>
        <taxon>Methanobacteriati</taxon>
        <taxon>Methanobacteriota</taxon>
        <taxon>Stenosarchaea group</taxon>
        <taxon>Methanomicrobia</taxon>
        <taxon>Methanomicrobiales</taxon>
        <taxon>Methanomicrobiaceae</taxon>
        <taxon>Methanolacinia</taxon>
    </lineage>
</organism>
<dbReference type="AlphaFoldDB" id="E1RJZ7"/>
<evidence type="ECO:0000313" key="2">
    <source>
        <dbReference type="Proteomes" id="UP000006565"/>
    </source>
</evidence>
<evidence type="ECO:0000313" key="1">
    <source>
        <dbReference type="EMBL" id="ADN36881.1"/>
    </source>
</evidence>
<dbReference type="GO" id="GO:0005829">
    <property type="term" value="C:cytosol"/>
    <property type="evidence" value="ECO:0007669"/>
    <property type="project" value="TreeGrafter"/>
</dbReference>
<evidence type="ECO:0008006" key="3">
    <source>
        <dbReference type="Google" id="ProtNLM"/>
    </source>
</evidence>
<dbReference type="RefSeq" id="WP_013330058.1">
    <property type="nucleotide sequence ID" value="NC_014507.1"/>
</dbReference>
<protein>
    <recommendedName>
        <fullName evidence="3">TIGR00725 family protein</fullName>
    </recommendedName>
</protein>
<dbReference type="STRING" id="679926.Mpet_2133"/>
<accession>E1RJZ7</accession>
<dbReference type="Gene3D" id="3.40.50.450">
    <property type="match status" value="1"/>
</dbReference>
<dbReference type="GeneID" id="9744615"/>
<dbReference type="InterPro" id="IPR041164">
    <property type="entry name" value="LDcluster4"/>
</dbReference>
<dbReference type="SUPFAM" id="SSF102405">
    <property type="entry name" value="MCP/YpsA-like"/>
    <property type="match status" value="1"/>
</dbReference>
<dbReference type="InterPro" id="IPR052341">
    <property type="entry name" value="LOG_family_nucleotidases"/>
</dbReference>
<keyword evidence="2" id="KW-1185">Reference proteome</keyword>